<evidence type="ECO:0000313" key="6">
    <source>
        <dbReference type="EMBL" id="GES09889.1"/>
    </source>
</evidence>
<evidence type="ECO:0000256" key="2">
    <source>
        <dbReference type="ARBA" id="ARBA00022448"/>
    </source>
</evidence>
<dbReference type="Proteomes" id="UP000331127">
    <property type="component" value="Unassembled WGS sequence"/>
</dbReference>
<name>A0A5M3WP01_9ACTN</name>
<evidence type="ECO:0000256" key="4">
    <source>
        <dbReference type="SAM" id="SignalP"/>
    </source>
</evidence>
<proteinExistence type="inferred from homology"/>
<accession>A0A5M3WP01</accession>
<evidence type="ECO:0000313" key="7">
    <source>
        <dbReference type="Proteomes" id="UP000331127"/>
    </source>
</evidence>
<evidence type="ECO:0000256" key="3">
    <source>
        <dbReference type="ARBA" id="ARBA00022729"/>
    </source>
</evidence>
<dbReference type="EMBL" id="BLAE01000018">
    <property type="protein sequence ID" value="GES09889.1"/>
    <property type="molecule type" value="Genomic_DNA"/>
</dbReference>
<keyword evidence="2" id="KW-0813">Transport</keyword>
<dbReference type="PANTHER" id="PTHR30085">
    <property type="entry name" value="AMINO ACID ABC TRANSPORTER PERMEASE"/>
    <property type="match status" value="1"/>
</dbReference>
<protein>
    <submittedName>
        <fullName evidence="6">ABC transporter substrate-binding protein</fullName>
    </submittedName>
</protein>
<feature type="domain" description="Solute-binding protein family 3/N-terminal" evidence="5">
    <location>
        <begin position="47"/>
        <end position="273"/>
    </location>
</feature>
<dbReference type="Pfam" id="PF00497">
    <property type="entry name" value="SBP_bac_3"/>
    <property type="match status" value="1"/>
</dbReference>
<evidence type="ECO:0000259" key="5">
    <source>
        <dbReference type="SMART" id="SM00062"/>
    </source>
</evidence>
<dbReference type="AlphaFoldDB" id="A0A5M3WP01"/>
<comment type="similarity">
    <text evidence="1">Belongs to the bacterial solute-binding protein 3 family.</text>
</comment>
<keyword evidence="7" id="KW-1185">Reference proteome</keyword>
<dbReference type="GO" id="GO:0006865">
    <property type="term" value="P:amino acid transport"/>
    <property type="evidence" value="ECO:0007669"/>
    <property type="project" value="TreeGrafter"/>
</dbReference>
<dbReference type="PANTHER" id="PTHR30085:SF6">
    <property type="entry name" value="ABC TRANSPORTER GLUTAMINE-BINDING PROTEIN GLNH"/>
    <property type="match status" value="1"/>
</dbReference>
<dbReference type="InterPro" id="IPR001638">
    <property type="entry name" value="Solute-binding_3/MltF_N"/>
</dbReference>
<reference evidence="6 7" key="1">
    <citation type="submission" date="2019-10" db="EMBL/GenBank/DDBJ databases">
        <title>Whole genome shotgun sequence of Acrocarpospora macrocephala NBRC 16266.</title>
        <authorList>
            <person name="Ichikawa N."/>
            <person name="Kimura A."/>
            <person name="Kitahashi Y."/>
            <person name="Komaki H."/>
            <person name="Oguchi A."/>
        </authorList>
    </citation>
    <scope>NUCLEOTIDE SEQUENCE [LARGE SCALE GENOMIC DNA]</scope>
    <source>
        <strain evidence="6 7">NBRC 16266</strain>
    </source>
</reference>
<dbReference type="SUPFAM" id="SSF53850">
    <property type="entry name" value="Periplasmic binding protein-like II"/>
    <property type="match status" value="1"/>
</dbReference>
<keyword evidence="3 4" id="KW-0732">Signal</keyword>
<feature type="chain" id="PRO_5039298219" evidence="4">
    <location>
        <begin position="36"/>
        <end position="285"/>
    </location>
</feature>
<organism evidence="6 7">
    <name type="scientific">Acrocarpospora macrocephala</name>
    <dbReference type="NCBI Taxonomy" id="150177"/>
    <lineage>
        <taxon>Bacteria</taxon>
        <taxon>Bacillati</taxon>
        <taxon>Actinomycetota</taxon>
        <taxon>Actinomycetes</taxon>
        <taxon>Streptosporangiales</taxon>
        <taxon>Streptosporangiaceae</taxon>
        <taxon>Acrocarpospora</taxon>
    </lineage>
</organism>
<dbReference type="OrthoDB" id="9807888at2"/>
<dbReference type="GO" id="GO:0005576">
    <property type="term" value="C:extracellular region"/>
    <property type="evidence" value="ECO:0007669"/>
    <property type="project" value="TreeGrafter"/>
</dbReference>
<dbReference type="InterPro" id="IPR051455">
    <property type="entry name" value="Bact_solute-bind_prot3"/>
</dbReference>
<dbReference type="Gene3D" id="3.40.190.10">
    <property type="entry name" value="Periplasmic binding protein-like II"/>
    <property type="match status" value="2"/>
</dbReference>
<dbReference type="SMART" id="SM00062">
    <property type="entry name" value="PBPb"/>
    <property type="match status" value="1"/>
</dbReference>
<feature type="signal peptide" evidence="4">
    <location>
        <begin position="1"/>
        <end position="35"/>
    </location>
</feature>
<comment type="caution">
    <text evidence="6">The sequence shown here is derived from an EMBL/GenBank/DDBJ whole genome shotgun (WGS) entry which is preliminary data.</text>
</comment>
<evidence type="ECO:0000256" key="1">
    <source>
        <dbReference type="ARBA" id="ARBA00010333"/>
    </source>
</evidence>
<dbReference type="GO" id="GO:0030288">
    <property type="term" value="C:outer membrane-bounded periplasmic space"/>
    <property type="evidence" value="ECO:0007669"/>
    <property type="project" value="TreeGrafter"/>
</dbReference>
<sequence length="285" mass="30939">MRISHFERRVVTGLRRRTRAAVAVLILTCTTACDASSGYPSLVNRATLRIAVSASLPGLSEFADHHRSGFDIDVATYVATELGARRIEWHEVVPRARERVLRDGGVDLVVASYIMNENRLDVVSFAGPYLMVGQDILIRTADMGKIAGVDDLKDRQTCVSEGSTSAQRLVQRFGTAWDEPAHLIRLDNTGACVERLLTGQLDAVSTGNSILVGYAAQHPGRLHLVGRPFTSEEVGIGLAKGNTADIPRINAILRQMIDKGAWAASIRRSLGTAADSFIDNQPKPP</sequence>
<gene>
    <name evidence="6" type="ORF">Amac_034850</name>
</gene>